<keyword evidence="2" id="KW-1185">Reference proteome</keyword>
<evidence type="ECO:0000313" key="1">
    <source>
        <dbReference type="EMBL" id="KAJ3537558.1"/>
    </source>
</evidence>
<comment type="caution">
    <text evidence="1">The sequence shown here is derived from an EMBL/GenBank/DDBJ whole genome shotgun (WGS) entry which is preliminary data.</text>
</comment>
<protein>
    <submittedName>
        <fullName evidence="1">Uncharacterized protein</fullName>
    </submittedName>
</protein>
<gene>
    <name evidence="1" type="ORF">NM208_g6265</name>
</gene>
<proteinExistence type="predicted"/>
<sequence>MAPTKPSTKPRAAPKATQAGKVDKSAKTRGKVSYSSYFKANDGMYRSFLAACKRGIKHGPDYGPNMAQFLGALLGSPGLSEDDLPAQWKSFAEAYPDRARRMRMDCEGFKTLDDEKVRVDPTVVTDDEDGDEEDEEDTNMKQKGSGKGKAKAKPKKKGKDKTKPKIPTLYNSLYFGNRHYYGGRPGPNAKIPFWLKKQSFPESCAESGDSEDDELEQTISGKIKTKPKKKSQASGKNQGKIASKSASQKVIDDNSNSEDEEEIGVEEVQGLQRAARTKKRNDAAFRRWAEADQDETAVNDEGDQIANSYGDDNLVDSEVVMKTQKISDATLDQELDDTNKLAEAQRDLPNQEDSIMDIFEGNAFHNIFGAATQPNHEVVPEDVDPGLIDPALNNLNEPDGFQEDASMEPEAEALIDEE</sequence>
<organism evidence="1 2">
    <name type="scientific">Fusarium decemcellulare</name>
    <dbReference type="NCBI Taxonomy" id="57161"/>
    <lineage>
        <taxon>Eukaryota</taxon>
        <taxon>Fungi</taxon>
        <taxon>Dikarya</taxon>
        <taxon>Ascomycota</taxon>
        <taxon>Pezizomycotina</taxon>
        <taxon>Sordariomycetes</taxon>
        <taxon>Hypocreomycetidae</taxon>
        <taxon>Hypocreales</taxon>
        <taxon>Nectriaceae</taxon>
        <taxon>Fusarium</taxon>
        <taxon>Fusarium decemcellulare species complex</taxon>
    </lineage>
</organism>
<dbReference type="Proteomes" id="UP001148629">
    <property type="component" value="Unassembled WGS sequence"/>
</dbReference>
<evidence type="ECO:0000313" key="2">
    <source>
        <dbReference type="Proteomes" id="UP001148629"/>
    </source>
</evidence>
<reference evidence="1" key="1">
    <citation type="submission" date="2022-08" db="EMBL/GenBank/DDBJ databases">
        <title>Genome Sequence of Fusarium decemcellulare.</title>
        <authorList>
            <person name="Buettner E."/>
        </authorList>
    </citation>
    <scope>NUCLEOTIDE SEQUENCE</scope>
    <source>
        <strain evidence="1">Babe19</strain>
    </source>
</reference>
<dbReference type="EMBL" id="JANRMS010000572">
    <property type="protein sequence ID" value="KAJ3537558.1"/>
    <property type="molecule type" value="Genomic_DNA"/>
</dbReference>
<accession>A0ACC1SDN4</accession>
<name>A0ACC1SDN4_9HYPO</name>